<dbReference type="RefSeq" id="WP_311810027.1">
    <property type="nucleotide sequence ID" value="NZ_JARPZN010000015.1"/>
</dbReference>
<sequence>MNMILKNKECQVRFEEYADNNNVAIMVVKPKKGRMREEELVTTATVNTDTAIRPDFVAIKGWSENTGIEQALIDADVICPERLGAIRCGMAVAYVYELTPAAKEAKKNQQ</sequence>
<reference evidence="1" key="1">
    <citation type="submission" date="2023-03" db="EMBL/GenBank/DDBJ databases">
        <authorList>
            <person name="Shen W."/>
            <person name="Cai J."/>
        </authorList>
    </citation>
    <scope>NUCLEOTIDE SEQUENCE</scope>
    <source>
        <strain evidence="1">K69-2</strain>
    </source>
</reference>
<protein>
    <submittedName>
        <fullName evidence="1">Uncharacterized protein</fullName>
    </submittedName>
</protein>
<evidence type="ECO:0000313" key="2">
    <source>
        <dbReference type="Proteomes" id="UP001183682"/>
    </source>
</evidence>
<gene>
    <name evidence="1" type="ORF">P7E30_14945</name>
</gene>
<organism evidence="1 2">
    <name type="scientific">Enterococcus gallinarum</name>
    <dbReference type="NCBI Taxonomy" id="1353"/>
    <lineage>
        <taxon>Bacteria</taxon>
        <taxon>Bacillati</taxon>
        <taxon>Bacillota</taxon>
        <taxon>Bacilli</taxon>
        <taxon>Lactobacillales</taxon>
        <taxon>Enterococcaceae</taxon>
        <taxon>Enterococcus</taxon>
    </lineage>
</organism>
<dbReference type="Proteomes" id="UP001183682">
    <property type="component" value="Unassembled WGS sequence"/>
</dbReference>
<dbReference type="EMBL" id="JARPZN010000015">
    <property type="protein sequence ID" value="MDT2691472.1"/>
    <property type="molecule type" value="Genomic_DNA"/>
</dbReference>
<accession>A0AAE4HUN2</accession>
<comment type="caution">
    <text evidence="1">The sequence shown here is derived from an EMBL/GenBank/DDBJ whole genome shotgun (WGS) entry which is preliminary data.</text>
</comment>
<proteinExistence type="predicted"/>
<dbReference type="AlphaFoldDB" id="A0AAE4HUN2"/>
<name>A0AAE4HUN2_ENTGA</name>
<evidence type="ECO:0000313" key="1">
    <source>
        <dbReference type="EMBL" id="MDT2691472.1"/>
    </source>
</evidence>